<evidence type="ECO:0000256" key="2">
    <source>
        <dbReference type="ARBA" id="ARBA00022690"/>
    </source>
</evidence>
<sequence length="71" mass="7817">MASLLCGGKGSWPEIVGTNGKVAAEKIERENENVRAILVAEGSYVPQDFRCDRVWVWVDKNGLVTRVPMIG</sequence>
<dbReference type="GO" id="GO:0004867">
    <property type="term" value="F:serine-type endopeptidase inhibitor activity"/>
    <property type="evidence" value="ECO:0007669"/>
    <property type="project" value="UniProtKB-KW"/>
</dbReference>
<reference evidence="4 5" key="1">
    <citation type="submission" date="2024-01" db="EMBL/GenBank/DDBJ databases">
        <title>The genomes of 5 underutilized Papilionoideae crops provide insights into root nodulation and disease resistanc.</title>
        <authorList>
            <person name="Jiang F."/>
        </authorList>
    </citation>
    <scope>NUCLEOTIDE SEQUENCE [LARGE SCALE GENOMIC DNA]</scope>
    <source>
        <strain evidence="4">DUOXIRENSHENG_FW03</strain>
        <tissue evidence="4">Leaves</tissue>
    </source>
</reference>
<dbReference type="PROSITE" id="PS00285">
    <property type="entry name" value="POTATO_INHIBITOR"/>
    <property type="match status" value="1"/>
</dbReference>
<dbReference type="PANTHER" id="PTHR33091">
    <property type="entry name" value="PROTEIN, PUTATIVE, EXPRESSED-RELATED"/>
    <property type="match status" value="1"/>
</dbReference>
<dbReference type="PANTHER" id="PTHR33091:SF83">
    <property type="entry name" value="SERINE PROTEASE INHIBITOR, POTATO INHIBITOR I-TYPE FAMILY PROTEIN-RELATED"/>
    <property type="match status" value="1"/>
</dbReference>
<protein>
    <submittedName>
        <fullName evidence="4">Uncharacterized protein</fullName>
    </submittedName>
</protein>
<evidence type="ECO:0000313" key="4">
    <source>
        <dbReference type="EMBL" id="KAK7393442.1"/>
    </source>
</evidence>
<keyword evidence="5" id="KW-1185">Reference proteome</keyword>
<keyword evidence="3" id="KW-0722">Serine protease inhibitor</keyword>
<dbReference type="SUPFAM" id="SSF54654">
    <property type="entry name" value="CI-2 family of serine protease inhibitors"/>
    <property type="match status" value="1"/>
</dbReference>
<dbReference type="Pfam" id="PF00280">
    <property type="entry name" value="potato_inhibit"/>
    <property type="match status" value="1"/>
</dbReference>
<dbReference type="EMBL" id="JAYMYS010000005">
    <property type="protein sequence ID" value="KAK7393442.1"/>
    <property type="molecule type" value="Genomic_DNA"/>
</dbReference>
<evidence type="ECO:0000256" key="3">
    <source>
        <dbReference type="ARBA" id="ARBA00022900"/>
    </source>
</evidence>
<dbReference type="PRINTS" id="PR00292">
    <property type="entry name" value="POTATOINHBTR"/>
</dbReference>
<keyword evidence="2" id="KW-0646">Protease inhibitor</keyword>
<comment type="caution">
    <text evidence="4">The sequence shown here is derived from an EMBL/GenBank/DDBJ whole genome shotgun (WGS) entry which is preliminary data.</text>
</comment>
<name>A0AAN9XI23_PSOTE</name>
<dbReference type="AlphaFoldDB" id="A0AAN9XI23"/>
<dbReference type="Gene3D" id="3.30.10.10">
    <property type="entry name" value="Trypsin Inhibitor V, subunit A"/>
    <property type="match status" value="1"/>
</dbReference>
<gene>
    <name evidence="4" type="ORF">VNO78_21998</name>
</gene>
<evidence type="ECO:0000256" key="1">
    <source>
        <dbReference type="ARBA" id="ARBA00008210"/>
    </source>
</evidence>
<dbReference type="Proteomes" id="UP001386955">
    <property type="component" value="Unassembled WGS sequence"/>
</dbReference>
<evidence type="ECO:0000313" key="5">
    <source>
        <dbReference type="Proteomes" id="UP001386955"/>
    </source>
</evidence>
<accession>A0AAN9XI23</accession>
<dbReference type="InterPro" id="IPR036354">
    <property type="entry name" value="Prot_inh_pot1_sf"/>
</dbReference>
<proteinExistence type="inferred from homology"/>
<comment type="similarity">
    <text evidence="1">Belongs to the protease inhibitor I13 (potato type I serine protease inhibitor) family.</text>
</comment>
<dbReference type="InterPro" id="IPR000864">
    <property type="entry name" value="Prot_inh_pot1"/>
</dbReference>
<organism evidence="4 5">
    <name type="scientific">Psophocarpus tetragonolobus</name>
    <name type="common">Winged bean</name>
    <name type="synonym">Dolichos tetragonolobus</name>
    <dbReference type="NCBI Taxonomy" id="3891"/>
    <lineage>
        <taxon>Eukaryota</taxon>
        <taxon>Viridiplantae</taxon>
        <taxon>Streptophyta</taxon>
        <taxon>Embryophyta</taxon>
        <taxon>Tracheophyta</taxon>
        <taxon>Spermatophyta</taxon>
        <taxon>Magnoliopsida</taxon>
        <taxon>eudicotyledons</taxon>
        <taxon>Gunneridae</taxon>
        <taxon>Pentapetalae</taxon>
        <taxon>rosids</taxon>
        <taxon>fabids</taxon>
        <taxon>Fabales</taxon>
        <taxon>Fabaceae</taxon>
        <taxon>Papilionoideae</taxon>
        <taxon>50 kb inversion clade</taxon>
        <taxon>NPAAA clade</taxon>
        <taxon>indigoferoid/millettioid clade</taxon>
        <taxon>Phaseoleae</taxon>
        <taxon>Psophocarpus</taxon>
    </lineage>
</organism>
<dbReference type="GO" id="GO:0009611">
    <property type="term" value="P:response to wounding"/>
    <property type="evidence" value="ECO:0007669"/>
    <property type="project" value="InterPro"/>
</dbReference>